<dbReference type="Pfam" id="PF04972">
    <property type="entry name" value="BON"/>
    <property type="match status" value="1"/>
</dbReference>
<dbReference type="RefSeq" id="WP_309261399.1">
    <property type="nucleotide sequence ID" value="NZ_JARUHG010000001.1"/>
</dbReference>
<protein>
    <submittedName>
        <fullName evidence="3">BON domain-containing protein</fullName>
    </submittedName>
</protein>
<dbReference type="EMBL" id="JARUHG010000001">
    <property type="protein sequence ID" value="MDR0182248.1"/>
    <property type="molecule type" value="Genomic_DNA"/>
</dbReference>
<dbReference type="PROSITE" id="PS50914">
    <property type="entry name" value="BON"/>
    <property type="match status" value="1"/>
</dbReference>
<dbReference type="PANTHER" id="PTHR34606">
    <property type="entry name" value="BON DOMAIN-CONTAINING PROTEIN"/>
    <property type="match status" value="1"/>
</dbReference>
<feature type="compositionally biased region" description="Basic and acidic residues" evidence="1">
    <location>
        <begin position="181"/>
        <end position="194"/>
    </location>
</feature>
<dbReference type="Proteomes" id="UP001233535">
    <property type="component" value="Unassembled WGS sequence"/>
</dbReference>
<gene>
    <name evidence="3" type="ORF">P8609_04585</name>
</gene>
<dbReference type="InterPro" id="IPR007055">
    <property type="entry name" value="BON_dom"/>
</dbReference>
<reference evidence="3 4" key="1">
    <citation type="submission" date="2023-04" db="EMBL/GenBank/DDBJ databases">
        <title>Lysobacter sp. strain UC isolated from soil sample.</title>
        <authorList>
            <person name="Choksket S."/>
            <person name="Harshvardhan F."/>
            <person name="Rana R."/>
            <person name="Patil P.B."/>
            <person name="Korpole S."/>
        </authorList>
    </citation>
    <scope>NUCLEOTIDE SEQUENCE [LARGE SCALE GENOMIC DNA]</scope>
    <source>
        <strain evidence="3 4">UC</strain>
    </source>
</reference>
<feature type="compositionally biased region" description="Low complexity" evidence="1">
    <location>
        <begin position="155"/>
        <end position="169"/>
    </location>
</feature>
<evidence type="ECO:0000313" key="4">
    <source>
        <dbReference type="Proteomes" id="UP001233535"/>
    </source>
</evidence>
<feature type="compositionally biased region" description="Gly residues" evidence="1">
    <location>
        <begin position="35"/>
        <end position="59"/>
    </location>
</feature>
<evidence type="ECO:0000256" key="1">
    <source>
        <dbReference type="SAM" id="MobiDB-lite"/>
    </source>
</evidence>
<dbReference type="Gene3D" id="3.30.1340.30">
    <property type="match status" value="1"/>
</dbReference>
<feature type="domain" description="BON" evidence="2">
    <location>
        <begin position="73"/>
        <end position="141"/>
    </location>
</feature>
<dbReference type="PANTHER" id="PTHR34606:SF15">
    <property type="entry name" value="BON DOMAIN-CONTAINING PROTEIN"/>
    <property type="match status" value="1"/>
</dbReference>
<evidence type="ECO:0000259" key="2">
    <source>
        <dbReference type="PROSITE" id="PS50914"/>
    </source>
</evidence>
<sequence length="194" mass="21360">MARHPDDKHRHELYRGMPSVTNRAWGPQRTDDGFGYPGQGGYGESRGNSGGRDAGVRTGGGHRGRGPRNILRSDERIADDLIERLTRDEEIDASEILVAVDAGAVTLTGDVPERRMKHLAEDLAASVQGVREVHNRLHVDKGAASFGPAGRAVRSGFDQQGSGFSSSQFDQRDDEDDDAHDENRRAPMRRPREH</sequence>
<proteinExistence type="predicted"/>
<comment type="caution">
    <text evidence="3">The sequence shown here is derived from an EMBL/GenBank/DDBJ whole genome shotgun (WGS) entry which is preliminary data.</text>
</comment>
<dbReference type="SMART" id="SM00749">
    <property type="entry name" value="BON"/>
    <property type="match status" value="1"/>
</dbReference>
<name>A0ABU1CAL9_9GAMM</name>
<evidence type="ECO:0000313" key="3">
    <source>
        <dbReference type="EMBL" id="MDR0182248.1"/>
    </source>
</evidence>
<keyword evidence="4" id="KW-1185">Reference proteome</keyword>
<accession>A0ABU1CAL9</accession>
<feature type="compositionally biased region" description="Basic and acidic residues" evidence="1">
    <location>
        <begin position="1"/>
        <end position="14"/>
    </location>
</feature>
<dbReference type="InterPro" id="IPR051686">
    <property type="entry name" value="Lipoprotein_DolP"/>
</dbReference>
<organism evidence="3 4">
    <name type="scientific">Lysobacter arvi</name>
    <dbReference type="NCBI Taxonomy" id="3038776"/>
    <lineage>
        <taxon>Bacteria</taxon>
        <taxon>Pseudomonadati</taxon>
        <taxon>Pseudomonadota</taxon>
        <taxon>Gammaproteobacteria</taxon>
        <taxon>Lysobacterales</taxon>
        <taxon>Lysobacteraceae</taxon>
        <taxon>Lysobacter</taxon>
    </lineage>
</organism>
<feature type="region of interest" description="Disordered" evidence="1">
    <location>
        <begin position="1"/>
        <end position="69"/>
    </location>
</feature>
<feature type="region of interest" description="Disordered" evidence="1">
    <location>
        <begin position="145"/>
        <end position="194"/>
    </location>
</feature>
<dbReference type="InterPro" id="IPR014004">
    <property type="entry name" value="Transpt-assoc_nodulatn_dom_bac"/>
</dbReference>